<feature type="compositionally biased region" description="Low complexity" evidence="1">
    <location>
        <begin position="1"/>
        <end position="16"/>
    </location>
</feature>
<dbReference type="PROSITE" id="PS50021">
    <property type="entry name" value="CH"/>
    <property type="match status" value="1"/>
</dbReference>
<dbReference type="CDD" id="cd21206">
    <property type="entry name" value="CH_IQGAP"/>
    <property type="match status" value="1"/>
</dbReference>
<feature type="region of interest" description="Disordered" evidence="1">
    <location>
        <begin position="133"/>
        <end position="162"/>
    </location>
</feature>
<dbReference type="SUPFAM" id="SSF143885">
    <property type="entry name" value="RGC domain-like"/>
    <property type="match status" value="1"/>
</dbReference>
<evidence type="ECO:0008006" key="6">
    <source>
        <dbReference type="Google" id="ProtNLM"/>
    </source>
</evidence>
<gene>
    <name evidence="4" type="primary">IQG1</name>
    <name evidence="4" type="ORF">CcaverHIS019_0408360</name>
</gene>
<dbReference type="PANTHER" id="PTHR14149">
    <property type="entry name" value="RAS GTPASE-ACTIVATING PROTEIN WITH IQ MOTIF"/>
    <property type="match status" value="1"/>
</dbReference>
<dbReference type="PANTHER" id="PTHR14149:SF14">
    <property type="entry name" value="CALPONIN-HOMOLOGY (CH) DOMAIN-CONTAINING PROTEIN"/>
    <property type="match status" value="1"/>
</dbReference>
<dbReference type="InterPro" id="IPR001715">
    <property type="entry name" value="CH_dom"/>
</dbReference>
<dbReference type="InterPro" id="IPR001936">
    <property type="entry name" value="RasGAP_dom"/>
</dbReference>
<dbReference type="SUPFAM" id="SSF48350">
    <property type="entry name" value="GTPase activation domain, GAP"/>
    <property type="match status" value="1"/>
</dbReference>
<dbReference type="GO" id="GO:0110085">
    <property type="term" value="C:mitotic actomyosin contractile ring"/>
    <property type="evidence" value="ECO:0007669"/>
    <property type="project" value="TreeGrafter"/>
</dbReference>
<dbReference type="Proteomes" id="UP001233271">
    <property type="component" value="Chromosome 4"/>
</dbReference>
<dbReference type="KEGG" id="ccac:CcaHIS019_0408360"/>
<evidence type="ECO:0000313" key="4">
    <source>
        <dbReference type="EMBL" id="BEI92016.1"/>
    </source>
</evidence>
<feature type="compositionally biased region" description="Basic and acidic residues" evidence="1">
    <location>
        <begin position="683"/>
        <end position="702"/>
    </location>
</feature>
<organism evidence="4 5">
    <name type="scientific">Cutaneotrichosporon cavernicola</name>
    <dbReference type="NCBI Taxonomy" id="279322"/>
    <lineage>
        <taxon>Eukaryota</taxon>
        <taxon>Fungi</taxon>
        <taxon>Dikarya</taxon>
        <taxon>Basidiomycota</taxon>
        <taxon>Agaricomycotina</taxon>
        <taxon>Tremellomycetes</taxon>
        <taxon>Trichosporonales</taxon>
        <taxon>Trichosporonaceae</taxon>
        <taxon>Cutaneotrichosporon</taxon>
    </lineage>
</organism>
<feature type="compositionally biased region" description="Polar residues" evidence="1">
    <location>
        <begin position="738"/>
        <end position="749"/>
    </location>
</feature>
<dbReference type="Pfam" id="PF00616">
    <property type="entry name" value="RasGAP"/>
    <property type="match status" value="1"/>
</dbReference>
<dbReference type="SMART" id="SM00033">
    <property type="entry name" value="CH"/>
    <property type="match status" value="1"/>
</dbReference>
<dbReference type="InterPro" id="IPR000593">
    <property type="entry name" value="RasGAP_C"/>
</dbReference>
<sequence length="2461" mass="273568">MERNTSPSPTPEGSGSIYSYNARLTPEASPAAAATMSRINSVREDTSMTGLRRSGSGARFSHHSRGKSIDLVRGKWEAKIEAAAAAPEETPTVSRRPKSVLEPRSPAPNVPHAPSPLSKGVEVEAPIRVTAPWSPLKPTISTPLKPASPSPQPPAPQGVPKVAFPGTEELATEPEADVFDEFGLPPRLALSSLTDLSSDYTGTSTMRSNRSQADTLADARANALRRLEAKKAAGEPVQEPRIEIPALPVAKELDLPPLPILDSFGMMKSTPTRLSKLMPKKSEPELAPPDNVSNSKLEIRDKDVKPTATPPRQRLRSIKRGQTPKTPTAEATPTPEATAPFIEPAKPPDKGSSNVANAPTDTFSRQRLKSVPRPPVDAPSPAESRSQSFTERKLRPVSMVETVSTSTERVLPAKPADPPATPLISHRASLKSIPRAPVETSSPVNSRPPSFAERRLRPASMIEVSSPTSSPKIFPAQLEAKSSPKTTLVPLEAQPSLMVARVPLEAKPSPKAELPIALAPARPRAEPPVSLIAVDPSPAPEITAEPTLKRKGSVLSRVQAINQPAGPSVPETTRVPSKDEKSVLRRLNGLNQCRAQASKPVIIPGRDAGDITRRVKSIDQAPEVVQTSKAVTLPGHETGHIHRRIQSIDQLPDLVQTSKPVEIPGKPAGHIHKRIQSIDQAPEEPKLKDTTRIPSSEKESAVLRKVKSINQLPTAPQTSKPVVFSGSETGSIHRRVQSIDQGSAPQLNRSEPAPAVARSSGVLRKVRSIDQGLRDPAPSEPAKREPFPKAPSTPLRPRPAPAGGDVFSMAKATALDSPSKDSVLDSPSGGKPKVSGLGFRAPKGPPKAGSVSSMANRWTAGDATGSMPSRGSRVPSLGSDRRRLGKHLPRIVSGDQGWDGDGGRTGISRVPSSSRARKVSIGGSMAPATESVEENTPPRNRTLSTSTVIEYPSPTSSYAPSERAPSTYAPSERAISFATSERQPLSPAWQNQDNTGRHPTTPRKQSSKSGLNFITPRAEVQGAEMKGLMSAVGAASARAADTSQRDAATGMPNRLRLSSRLPLAASSAAMAPAPLPSRRLAAQNNNWMDRQRHVLAAYEYLCHVGEAQQWIEGCLDEELGFGVTEMEEGLRDGVVLAKLAREFQGEEIVRRIWTEAKHRFRQSDNINYFINFLRTVGMPETFVFELTDLYNAKNIPKVIFSIHVLSHLLARLGRAERMNNLVGQFEFTDEQLAATEKGIQGIAMPNFGQVGQTLAKEASWEAPEPEEEEETEDEKRDRELLECESSIRSLQCHLRGVRARQRVSRKKAQIELAAPIFARVQAQARGQLTRKVATSQKQTHRQLGTWATKLQAVARASMVQRSWKAYLEKVKRCELPIIRVQAAARGKLARMRRANLKKNLARRRHAFEAMQAHARGQLVRQKFRENKQAVHHASTVKMATSMQALLRGRLSRAKVSKEQKVVQVHTPIFISLQSHLRGALIRRQHRAREKNMDDATDYIVAIQAVARGVLARRRKQVFTREAVKLTTSISSLQALARGRLAKRQHDNMQKALAKVEMAGSVGGLQAFLRTKLAKHKTVEQKKKLEFVQPDVIGFQAVARGFLARREYREWRDYLVDPYTQGALVYLQSLIRGYLCRRKFWMRYTYLHNNQHKITKVQAIWRGRTQRQMYQRLITGGGVDVPTIQHYMHLLDDTENDFGDQLRIDTMKKEVIELVRTNQSLDTEVKELDTKIALILKNKMTFEDLARAKRTRGVPHDEETFHNPGGGDPFVSVHLDRASQRKLELYEHLFFTLQTQPQYISRLLWTLGADEAREKDCRLVEAVTLILFGFGHDRREEYLFHKLCQISMHEQILRSRSLEELATTRFSIIPVVMQYAKPALKPFLHNALTAHINRIIASDDLDLSTDPVDLYNRLINADEALTGITSSLPRDLTADQILQTHVETRTIYIHHLQELRALTDFIAKEIMASTSAMPYTIRLLAREALFALRVRYSDHDDSQLWPIVAKSVIMPFIIPALVAPETYDIAVNVNTVQRRNLSAIGTLLGYVAGQDFAKRDRLVQVPLNEYIRAEGFNMGDWILDVAEVDFHVQELLESTTEATPISITRSDIYGLLGILIRNSATLTANNKNDPIKSVLDELEGPPLEFDKSDKTVRVHLTNRLAQLQPSDPKAARLRELEVQAKRHVLAVLRIQAGKDLFEVLTMHPTAADEHRWVEAVHRDIALEQARLARHDLPPTPAEAEYQLESIRSLPFHEVKARAVEFCMALADAGRLSREDHFQGLLVSIAGDIREKHRLRQKRKVDLRAMSEAHANLSDKRQNFEEQIQSYHNYIDTSMANLQQKKKTPFMSRQYWHQRKHKKDKFGSYSYTAKVLYERGILLSVNQFSPRQFDQIHLIMSSNTVGVFSLEMALPTGSNELPREELRMEDLLQAQFDNNTRLDLFDGMAAFNLNTLIHQINKKFYAS</sequence>
<keyword evidence="5" id="KW-1185">Reference proteome</keyword>
<reference evidence="4" key="1">
    <citation type="journal article" date="2023" name="BMC Genomics">
        <title>Chromosome-level genome assemblies of Cutaneotrichosporon spp. (Trichosporonales, Basidiomycota) reveal imbalanced evolution between nucleotide sequences and chromosome synteny.</title>
        <authorList>
            <person name="Kobayashi Y."/>
            <person name="Kayamori A."/>
            <person name="Aoki K."/>
            <person name="Shiwa Y."/>
            <person name="Matsutani M."/>
            <person name="Fujita N."/>
            <person name="Sugita T."/>
            <person name="Iwasaki W."/>
            <person name="Tanaka N."/>
            <person name="Takashima M."/>
        </authorList>
    </citation>
    <scope>NUCLEOTIDE SEQUENCE</scope>
    <source>
        <strain evidence="4">HIS019</strain>
    </source>
</reference>
<feature type="compositionally biased region" description="Acidic residues" evidence="1">
    <location>
        <begin position="1263"/>
        <end position="1272"/>
    </location>
</feature>
<dbReference type="InterPro" id="IPR036872">
    <property type="entry name" value="CH_dom_sf"/>
</dbReference>
<feature type="region of interest" description="Disordered" evidence="1">
    <location>
        <begin position="1"/>
        <end position="119"/>
    </location>
</feature>
<evidence type="ECO:0000259" key="2">
    <source>
        <dbReference type="PROSITE" id="PS50018"/>
    </source>
</evidence>
<dbReference type="InterPro" id="IPR000048">
    <property type="entry name" value="IQ_motif_EF-hand-BS"/>
</dbReference>
<dbReference type="SMART" id="SM00015">
    <property type="entry name" value="IQ"/>
    <property type="match status" value="9"/>
</dbReference>
<feature type="compositionally biased region" description="Pro residues" evidence="1">
    <location>
        <begin position="105"/>
        <end position="114"/>
    </location>
</feature>
<dbReference type="GO" id="GO:0051015">
    <property type="term" value="F:actin filament binding"/>
    <property type="evidence" value="ECO:0007669"/>
    <property type="project" value="TreeGrafter"/>
</dbReference>
<feature type="region of interest" description="Disordered" evidence="1">
    <location>
        <begin position="675"/>
        <end position="1011"/>
    </location>
</feature>
<feature type="domain" description="Calponin-homology (CH)" evidence="3">
    <location>
        <begin position="1101"/>
        <end position="1209"/>
    </location>
</feature>
<name>A0AA48L4V8_9TREE</name>
<proteinExistence type="predicted"/>
<dbReference type="RefSeq" id="XP_060457281.1">
    <property type="nucleotide sequence ID" value="XM_060600715.1"/>
</dbReference>
<feature type="region of interest" description="Disordered" evidence="1">
    <location>
        <begin position="1254"/>
        <end position="1277"/>
    </location>
</feature>
<evidence type="ECO:0000259" key="3">
    <source>
        <dbReference type="PROSITE" id="PS50021"/>
    </source>
</evidence>
<dbReference type="Gene3D" id="1.10.418.10">
    <property type="entry name" value="Calponin-like domain"/>
    <property type="match status" value="1"/>
</dbReference>
<feature type="domain" description="Ras-GAP" evidence="2">
    <location>
        <begin position="1781"/>
        <end position="2048"/>
    </location>
</feature>
<feature type="compositionally biased region" description="Polar residues" evidence="1">
    <location>
        <begin position="351"/>
        <end position="365"/>
    </location>
</feature>
<dbReference type="PROSITE" id="PS50096">
    <property type="entry name" value="IQ"/>
    <property type="match status" value="10"/>
</dbReference>
<dbReference type="GO" id="GO:0005096">
    <property type="term" value="F:GTPase activator activity"/>
    <property type="evidence" value="ECO:0007669"/>
    <property type="project" value="TreeGrafter"/>
</dbReference>
<dbReference type="SUPFAM" id="SSF47576">
    <property type="entry name" value="Calponin-homology domain, CH-domain"/>
    <property type="match status" value="1"/>
</dbReference>
<dbReference type="GO" id="GO:0005516">
    <property type="term" value="F:calmodulin binding"/>
    <property type="evidence" value="ECO:0007669"/>
    <property type="project" value="TreeGrafter"/>
</dbReference>
<feature type="compositionally biased region" description="Pro residues" evidence="1">
    <location>
        <begin position="788"/>
        <end position="800"/>
    </location>
</feature>
<dbReference type="GO" id="GO:1903479">
    <property type="term" value="P:mitotic actomyosin contractile ring assembly actin filament organization"/>
    <property type="evidence" value="ECO:0007669"/>
    <property type="project" value="TreeGrafter"/>
</dbReference>
<protein>
    <recommendedName>
        <fullName evidence="6">Calponin-homology (CH) domain-containing protein</fullName>
    </recommendedName>
</protein>
<feature type="compositionally biased region" description="Polar residues" evidence="1">
    <location>
        <begin position="977"/>
        <end position="1011"/>
    </location>
</feature>
<feature type="compositionally biased region" description="Pro residues" evidence="1">
    <location>
        <begin position="146"/>
        <end position="157"/>
    </location>
</feature>
<feature type="compositionally biased region" description="Polar residues" evidence="1">
    <location>
        <begin position="708"/>
        <end position="730"/>
    </location>
</feature>
<dbReference type="Pfam" id="PF03836">
    <property type="entry name" value="RasGAP_C"/>
    <property type="match status" value="1"/>
</dbReference>
<dbReference type="Gene3D" id="1.10.506.10">
    <property type="entry name" value="GTPase Activation - p120gap, domain 1"/>
    <property type="match status" value="1"/>
</dbReference>
<feature type="compositionally biased region" description="Polar residues" evidence="1">
    <location>
        <begin position="439"/>
        <end position="448"/>
    </location>
</feature>
<dbReference type="PROSITE" id="PS50018">
    <property type="entry name" value="RAS_GTPASE_ACTIV_2"/>
    <property type="match status" value="1"/>
</dbReference>
<dbReference type="EMBL" id="AP028215">
    <property type="protein sequence ID" value="BEI92016.1"/>
    <property type="molecule type" value="Genomic_DNA"/>
</dbReference>
<feature type="compositionally biased region" description="Low complexity" evidence="1">
    <location>
        <begin position="323"/>
        <end position="344"/>
    </location>
</feature>
<dbReference type="InterPro" id="IPR008936">
    <property type="entry name" value="Rho_GTPase_activation_prot"/>
</dbReference>
<dbReference type="Pfam" id="PF00307">
    <property type="entry name" value="CH"/>
    <property type="match status" value="1"/>
</dbReference>
<dbReference type="Pfam" id="PF00612">
    <property type="entry name" value="IQ"/>
    <property type="match status" value="3"/>
</dbReference>
<feature type="region of interest" description="Disordered" evidence="1">
    <location>
        <begin position="271"/>
        <end position="489"/>
    </location>
</feature>
<accession>A0AA48L4V8</accession>
<dbReference type="Gene3D" id="1.20.5.190">
    <property type="match status" value="1"/>
</dbReference>
<evidence type="ECO:0000313" key="5">
    <source>
        <dbReference type="Proteomes" id="UP001233271"/>
    </source>
</evidence>
<dbReference type="SMART" id="SM00323">
    <property type="entry name" value="RasGAP"/>
    <property type="match status" value="1"/>
</dbReference>
<evidence type="ECO:0000256" key="1">
    <source>
        <dbReference type="SAM" id="MobiDB-lite"/>
    </source>
</evidence>
<feature type="compositionally biased region" description="Basic and acidic residues" evidence="1">
    <location>
        <begin position="67"/>
        <end position="80"/>
    </location>
</feature>
<dbReference type="GeneID" id="85495886"/>
<feature type="compositionally biased region" description="Polar residues" evidence="1">
    <location>
        <begin position="937"/>
        <end position="959"/>
    </location>
</feature>